<dbReference type="InterPro" id="IPR022085">
    <property type="entry name" value="OpdG"/>
</dbReference>
<reference evidence="1" key="1">
    <citation type="submission" date="2023-06" db="EMBL/GenBank/DDBJ databases">
        <title>Genome-scale phylogeny and comparative genomics of the fungal order Sordariales.</title>
        <authorList>
            <consortium name="Lawrence Berkeley National Laboratory"/>
            <person name="Hensen N."/>
            <person name="Bonometti L."/>
            <person name="Westerberg I."/>
            <person name="Brannstrom I.O."/>
            <person name="Guillou S."/>
            <person name="Cros-Aarteil S."/>
            <person name="Calhoun S."/>
            <person name="Haridas S."/>
            <person name="Kuo A."/>
            <person name="Mondo S."/>
            <person name="Pangilinan J."/>
            <person name="Riley R."/>
            <person name="Labutti K."/>
            <person name="Andreopoulos B."/>
            <person name="Lipzen A."/>
            <person name="Chen C."/>
            <person name="Yanf M."/>
            <person name="Daum C."/>
            <person name="Ng V."/>
            <person name="Clum A."/>
            <person name="Steindorff A."/>
            <person name="Ohm R."/>
            <person name="Martin F."/>
            <person name="Silar P."/>
            <person name="Natvig D."/>
            <person name="Lalanne C."/>
            <person name="Gautier V."/>
            <person name="Ament-Velasquez S.L."/>
            <person name="Kruys A."/>
            <person name="Hutchinson M.I."/>
            <person name="Powell A.J."/>
            <person name="Barry K."/>
            <person name="Miller A.N."/>
            <person name="Grigoriev I.V."/>
            <person name="Debuchy R."/>
            <person name="Gladieux P."/>
            <person name="Thoren M.H."/>
            <person name="Johannesson H."/>
        </authorList>
    </citation>
    <scope>NUCLEOTIDE SEQUENCE</scope>
    <source>
        <strain evidence="1">CBS 307.81</strain>
    </source>
</reference>
<protein>
    <submittedName>
        <fullName evidence="1">Uncharacterized protein</fullName>
    </submittedName>
</protein>
<name>A0AA39Z8V9_9PEZI</name>
<dbReference type="Proteomes" id="UP001174997">
    <property type="component" value="Unassembled WGS sequence"/>
</dbReference>
<organism evidence="1 2">
    <name type="scientific">Cercophora samala</name>
    <dbReference type="NCBI Taxonomy" id="330535"/>
    <lineage>
        <taxon>Eukaryota</taxon>
        <taxon>Fungi</taxon>
        <taxon>Dikarya</taxon>
        <taxon>Ascomycota</taxon>
        <taxon>Pezizomycotina</taxon>
        <taxon>Sordariomycetes</taxon>
        <taxon>Sordariomycetidae</taxon>
        <taxon>Sordariales</taxon>
        <taxon>Lasiosphaeriaceae</taxon>
        <taxon>Cercophora</taxon>
    </lineage>
</organism>
<evidence type="ECO:0000313" key="2">
    <source>
        <dbReference type="Proteomes" id="UP001174997"/>
    </source>
</evidence>
<accession>A0AA39Z8V9</accession>
<proteinExistence type="predicted"/>
<comment type="caution">
    <text evidence="1">The sequence shown here is derived from an EMBL/GenBank/DDBJ whole genome shotgun (WGS) entry which is preliminary data.</text>
</comment>
<dbReference type="InterPro" id="IPR053204">
    <property type="entry name" value="Oxopyrrolidines_Biosynth-assoc"/>
</dbReference>
<gene>
    <name evidence="1" type="ORF">QBC41DRAFT_150436</name>
</gene>
<evidence type="ECO:0000313" key="1">
    <source>
        <dbReference type="EMBL" id="KAK0666411.1"/>
    </source>
</evidence>
<dbReference type="AlphaFoldDB" id="A0AA39Z8V9"/>
<dbReference type="EMBL" id="JAULSY010000088">
    <property type="protein sequence ID" value="KAK0666411.1"/>
    <property type="molecule type" value="Genomic_DNA"/>
</dbReference>
<dbReference type="Pfam" id="PF12311">
    <property type="entry name" value="DUF3632"/>
    <property type="match status" value="1"/>
</dbReference>
<sequence length="374" mass="42822">MSNVEAEPVINPQAGNAATSPQLPEPLWITIIKENKYLHDDSSYENTIAPHIAQLFQEYLLSDDESSTAATALKFDSMYEDLYLPNYNGRGNGRKKGWTGYLSYFYETVFVIAKHIPYNDPLQDKVIQLLLELKKLPSRATKIGSYEGWEWIDSTVWQCDPQFIGQLGNAHDSAPPSWTSEGYLSSGSSYEPEEYEEAARECEIDPLRWVNYHALRARCILAGLYEGYEGYLDGPSATISYVLGPEEERYPGDILDVTVMAACNYILMIGDIIDSECVQKQQPPYRYQWKCWEDGNGPAVWKQWARRLSEIIEDLEKGNDSGLHIREKNRDALQELVTKARARMAELEPALVIDMEAERVREAKKRLDKKRRKE</sequence>
<dbReference type="PANTHER" id="PTHR38797:SF4">
    <property type="entry name" value="NUCLEAR PORE COMPLEX PROTEIN NUP85"/>
    <property type="match status" value="1"/>
</dbReference>
<dbReference type="PANTHER" id="PTHR38797">
    <property type="entry name" value="NUCLEAR PORE COMPLEX PROTEIN NUP85-RELATED"/>
    <property type="match status" value="1"/>
</dbReference>
<keyword evidence="2" id="KW-1185">Reference proteome</keyword>